<dbReference type="AlphaFoldDB" id="A0A089HQA9"/>
<comment type="function">
    <text evidence="5">Modulates RecA activity.</text>
</comment>
<dbReference type="Pfam" id="PF21981">
    <property type="entry name" value="RecX_HTH3"/>
    <property type="match status" value="1"/>
</dbReference>
<dbReference type="Gene3D" id="1.10.10.10">
    <property type="entry name" value="Winged helix-like DNA-binding domain superfamily/Winged helix DNA-binding domain"/>
    <property type="match status" value="3"/>
</dbReference>
<evidence type="ECO:0000259" key="7">
    <source>
        <dbReference type="Pfam" id="PF21981"/>
    </source>
</evidence>
<evidence type="ECO:0000259" key="6">
    <source>
        <dbReference type="Pfam" id="PF02631"/>
    </source>
</evidence>
<protein>
    <recommendedName>
        <fullName evidence="3 5">Regulatory protein RecX</fullName>
    </recommendedName>
</protein>
<dbReference type="PANTHER" id="PTHR33602:SF1">
    <property type="entry name" value="REGULATORY PROTEIN RECX FAMILY PROTEIN"/>
    <property type="match status" value="1"/>
</dbReference>
<evidence type="ECO:0000256" key="1">
    <source>
        <dbReference type="ARBA" id="ARBA00004496"/>
    </source>
</evidence>
<feature type="domain" description="RecX second three-helical" evidence="6">
    <location>
        <begin position="131"/>
        <end position="172"/>
    </location>
</feature>
<dbReference type="Pfam" id="PF02631">
    <property type="entry name" value="RecX_HTH2"/>
    <property type="match status" value="1"/>
</dbReference>
<dbReference type="GO" id="GO:0005737">
    <property type="term" value="C:cytoplasm"/>
    <property type="evidence" value="ECO:0007669"/>
    <property type="project" value="UniProtKB-SubCell"/>
</dbReference>
<dbReference type="HAMAP" id="MF_01114">
    <property type="entry name" value="RecX"/>
    <property type="match status" value="1"/>
</dbReference>
<feature type="domain" description="RecX first three-helical" evidence="8">
    <location>
        <begin position="85"/>
        <end position="124"/>
    </location>
</feature>
<dbReference type="Proteomes" id="UP000029409">
    <property type="component" value="Chromosome"/>
</dbReference>
<accession>A0A089HQA9</accession>
<dbReference type="InterPro" id="IPR053924">
    <property type="entry name" value="RecX_HTH_2nd"/>
</dbReference>
<dbReference type="KEGG" id="pdu:PDUR_16165"/>
<name>A0A089HQA9_PAEDU</name>
<dbReference type="STRING" id="44251.PDUR_16165"/>
<evidence type="ECO:0000313" key="10">
    <source>
        <dbReference type="Proteomes" id="UP000029409"/>
    </source>
</evidence>
<dbReference type="InterPro" id="IPR053926">
    <property type="entry name" value="RecX_HTH_1st"/>
</dbReference>
<evidence type="ECO:0000313" key="9">
    <source>
        <dbReference type="EMBL" id="AIQ13272.1"/>
    </source>
</evidence>
<evidence type="ECO:0000259" key="8">
    <source>
        <dbReference type="Pfam" id="PF21982"/>
    </source>
</evidence>
<keyword evidence="10" id="KW-1185">Reference proteome</keyword>
<dbReference type="InterPro" id="IPR053925">
    <property type="entry name" value="RecX_HTH_3rd"/>
</dbReference>
<evidence type="ECO:0000256" key="4">
    <source>
        <dbReference type="ARBA" id="ARBA00022490"/>
    </source>
</evidence>
<sequence>MTIQLDYDDEQLEEDVLSQFPDHELLTITRVERQQKSDHRYIIHFGTFSLSVHEDIMVKYRMISGNAFTKEDLRQIVLADERQRAYVEGLRYLERKPRTGMEMARRLRQKEIGEAIIAEVLERLRRERLIDDTQYAKQWAEQRITGHRKGRLWVRHELRGKGIDKSVIGEALDGISAKQERQSALELGCKKWNAIKGEASDKRRKTGAFLMRRGFSGEIVRSVINSLRQEADMDGAEDEFCEFD</sequence>
<dbReference type="Pfam" id="PF21982">
    <property type="entry name" value="RecX_HTH1"/>
    <property type="match status" value="1"/>
</dbReference>
<dbReference type="InterPro" id="IPR036388">
    <property type="entry name" value="WH-like_DNA-bd_sf"/>
</dbReference>
<reference evidence="9 10" key="1">
    <citation type="submission" date="2014-08" db="EMBL/GenBank/DDBJ databases">
        <title>Comparative genomics of the Paenibacillus odorifer group.</title>
        <authorList>
            <person name="den Bakker H.C."/>
            <person name="Tsai Y.-C."/>
            <person name="Martin N."/>
            <person name="Korlach J."/>
            <person name="Wiedmann M."/>
        </authorList>
    </citation>
    <scope>NUCLEOTIDE SEQUENCE [LARGE SCALE GENOMIC DNA]</scope>
    <source>
        <strain evidence="9 10">DSM 1735</strain>
    </source>
</reference>
<keyword evidence="4 5" id="KW-0963">Cytoplasm</keyword>
<dbReference type="InterPro" id="IPR003783">
    <property type="entry name" value="Regulatory_RecX"/>
</dbReference>
<gene>
    <name evidence="5" type="primary">recX</name>
    <name evidence="9" type="ORF">PDUR_16165</name>
</gene>
<proteinExistence type="inferred from homology"/>
<evidence type="ECO:0000256" key="3">
    <source>
        <dbReference type="ARBA" id="ARBA00018111"/>
    </source>
</evidence>
<evidence type="ECO:0000256" key="2">
    <source>
        <dbReference type="ARBA" id="ARBA00009695"/>
    </source>
</evidence>
<dbReference type="GO" id="GO:0006282">
    <property type="term" value="P:regulation of DNA repair"/>
    <property type="evidence" value="ECO:0007669"/>
    <property type="project" value="UniProtKB-UniRule"/>
</dbReference>
<comment type="similarity">
    <text evidence="2 5">Belongs to the RecX family.</text>
</comment>
<organism evidence="9 10">
    <name type="scientific">Paenibacillus durus</name>
    <name type="common">Paenibacillus azotofixans</name>
    <dbReference type="NCBI Taxonomy" id="44251"/>
    <lineage>
        <taxon>Bacteria</taxon>
        <taxon>Bacillati</taxon>
        <taxon>Bacillota</taxon>
        <taxon>Bacilli</taxon>
        <taxon>Bacillales</taxon>
        <taxon>Paenibacillaceae</taxon>
        <taxon>Paenibacillus</taxon>
    </lineage>
</organism>
<dbReference type="EMBL" id="CP009288">
    <property type="protein sequence ID" value="AIQ13272.1"/>
    <property type="molecule type" value="Genomic_DNA"/>
</dbReference>
<dbReference type="PANTHER" id="PTHR33602">
    <property type="entry name" value="REGULATORY PROTEIN RECX FAMILY PROTEIN"/>
    <property type="match status" value="1"/>
</dbReference>
<dbReference type="OrthoDB" id="5421057at2"/>
<comment type="subcellular location">
    <subcellularLocation>
        <location evidence="1 5">Cytoplasm</location>
    </subcellularLocation>
</comment>
<dbReference type="eggNOG" id="COG2137">
    <property type="taxonomic scope" value="Bacteria"/>
</dbReference>
<dbReference type="RefSeq" id="WP_042207062.1">
    <property type="nucleotide sequence ID" value="NZ_CP009288.1"/>
</dbReference>
<feature type="domain" description="RecX third three-helical" evidence="7">
    <location>
        <begin position="180"/>
        <end position="224"/>
    </location>
</feature>
<evidence type="ECO:0000256" key="5">
    <source>
        <dbReference type="HAMAP-Rule" id="MF_01114"/>
    </source>
</evidence>